<dbReference type="Pfam" id="PF07675">
    <property type="entry name" value="Cleaved_Adhesin"/>
    <property type="match status" value="2"/>
</dbReference>
<dbReference type="InterPro" id="IPR011628">
    <property type="entry name" value="Cleaved_adhesin"/>
</dbReference>
<dbReference type="RefSeq" id="WP_006953059.1">
    <property type="nucleotide sequence ID" value="NZ_JH594522.1"/>
</dbReference>
<evidence type="ECO:0000313" key="3">
    <source>
        <dbReference type="EMBL" id="EHO68527.1"/>
    </source>
</evidence>
<dbReference type="EMBL" id="AGWK01000042">
    <property type="protein sequence ID" value="EHO68527.1"/>
    <property type="molecule type" value="Genomic_DNA"/>
</dbReference>
<dbReference type="Gene3D" id="2.60.120.200">
    <property type="match status" value="2"/>
</dbReference>
<evidence type="ECO:0000256" key="1">
    <source>
        <dbReference type="SAM" id="SignalP"/>
    </source>
</evidence>
<reference evidence="3 4" key="1">
    <citation type="submission" date="2011-12" db="EMBL/GenBank/DDBJ databases">
        <title>The Genome Sequence of Prevotella micans F0438.</title>
        <authorList>
            <consortium name="The Broad Institute Genome Sequencing Platform"/>
            <person name="Earl A."/>
            <person name="Ward D."/>
            <person name="Feldgarden M."/>
            <person name="Gevers D."/>
            <person name="Izard J."/>
            <person name="Baranova O.V."/>
            <person name="Blanton J.M."/>
            <person name="Wade W.G."/>
            <person name="Dewhirst F.E."/>
            <person name="Young S.K."/>
            <person name="Zeng Q."/>
            <person name="Gargeya S."/>
            <person name="Fitzgerald M."/>
            <person name="Haas B."/>
            <person name="Abouelleil A."/>
            <person name="Alvarado L."/>
            <person name="Arachchi H.M."/>
            <person name="Berlin A."/>
            <person name="Chapman S.B."/>
            <person name="Gearin G."/>
            <person name="Goldberg J."/>
            <person name="Griggs A."/>
            <person name="Gujja S."/>
            <person name="Hansen M."/>
            <person name="Heiman D."/>
            <person name="Howarth C."/>
            <person name="Larimer J."/>
            <person name="Lui A."/>
            <person name="MacDonald P.J.P."/>
            <person name="McCowen C."/>
            <person name="Montmayeur A."/>
            <person name="Murphy C."/>
            <person name="Neiman D."/>
            <person name="Pearson M."/>
            <person name="Priest M."/>
            <person name="Roberts A."/>
            <person name="Saif S."/>
            <person name="Shea T."/>
            <person name="Sisk P."/>
            <person name="Stolte C."/>
            <person name="Sykes S."/>
            <person name="Wortman J."/>
            <person name="Nusbaum C."/>
            <person name="Birren B."/>
        </authorList>
    </citation>
    <scope>NUCLEOTIDE SEQUENCE [LARGE SCALE GENOMIC DNA]</scope>
    <source>
        <strain evidence="3 4">F0438</strain>
    </source>
</reference>
<keyword evidence="1" id="KW-0732">Signal</keyword>
<dbReference type="PATRIC" id="fig|883158.3.peg.1568"/>
<comment type="caution">
    <text evidence="3">The sequence shown here is derived from an EMBL/GenBank/DDBJ whole genome shotgun (WGS) entry which is preliminary data.</text>
</comment>
<dbReference type="AlphaFoldDB" id="H1Q3S9"/>
<feature type="domain" description="Cleaved adhesin" evidence="2">
    <location>
        <begin position="402"/>
        <end position="553"/>
    </location>
</feature>
<feature type="signal peptide" evidence="1">
    <location>
        <begin position="1"/>
        <end position="27"/>
    </location>
</feature>
<dbReference type="STRING" id="883158.HMPREF9140_01567"/>
<dbReference type="Proteomes" id="UP000016023">
    <property type="component" value="Unassembled WGS sequence"/>
</dbReference>
<accession>H1Q3S9</accession>
<feature type="domain" description="Cleaved adhesin" evidence="2">
    <location>
        <begin position="30"/>
        <end position="182"/>
    </location>
</feature>
<evidence type="ECO:0000259" key="2">
    <source>
        <dbReference type="Pfam" id="PF07675"/>
    </source>
</evidence>
<name>H1Q3S9_9BACT</name>
<dbReference type="eggNOG" id="COG1974">
    <property type="taxonomic scope" value="Bacteria"/>
</dbReference>
<proteinExistence type="predicted"/>
<evidence type="ECO:0000313" key="4">
    <source>
        <dbReference type="Proteomes" id="UP000016023"/>
    </source>
</evidence>
<sequence>MKTNLFKNNLATIVALFAAMIPLSVEAQSIILSESFDKQGIPAGWTTIDADGDSHDWEFFDNETDGCMASESAHDDGNDNFVAYTPNNYLITPLVEGATKVSYKIGSLGKEDFCAEHYALCASTTGKNESDFQIVKEETLVYSNEKASLEREVNLPAGTRYIAFRHFQSTDLLRILLDDVKVYADKTVLYDLWVNGTQATSANCNNLPNASGTVSYDPSSKTLTLDGATINASGENAGIKSKINELTILVKGNCTITSPNFAAICTEKSYCTINGGKLKLSGKNFGLYLVSEAKITIEGCDIESDGSVGTNNSDAEITINKSTLKAKSKSAYKTVTGIKNLTLNGSSITKPEGAYYDALLKGIALDGQLVSSQVTITRGAGPGIILMEDFESVPDDKYNNQASTTLPAGWTAIDADGDEMNWILFKEGRGGGSCATSSSWNGGSALTPNNYLISPDVSGAERVTFYACAQDKDATGDHFALCASTTSKNENDFQIVQEWTIGASSASASHIQPMTQGQWQAFDVALPSGTKYIAFRHFNCTNNFRVNIDDVTIYGNASVVEHIATDTPVSKHGIYTVSGIRLGRSLKDLPQGVYIVDGQKVVKK</sequence>
<gene>
    <name evidence="3" type="ORF">HMPREF9140_01567</name>
</gene>
<dbReference type="NCBIfam" id="NF038128">
    <property type="entry name" value="choice_anch_J"/>
    <property type="match status" value="2"/>
</dbReference>
<protein>
    <recommendedName>
        <fullName evidence="2">Cleaved adhesin domain-containing protein</fullName>
    </recommendedName>
</protein>
<organism evidence="3 4">
    <name type="scientific">Prevotella micans F0438</name>
    <dbReference type="NCBI Taxonomy" id="883158"/>
    <lineage>
        <taxon>Bacteria</taxon>
        <taxon>Pseudomonadati</taxon>
        <taxon>Bacteroidota</taxon>
        <taxon>Bacteroidia</taxon>
        <taxon>Bacteroidales</taxon>
        <taxon>Prevotellaceae</taxon>
        <taxon>Prevotella</taxon>
    </lineage>
</organism>
<keyword evidence="4" id="KW-1185">Reference proteome</keyword>
<dbReference type="HOGENOM" id="CLU_521344_0_0_10"/>
<feature type="chain" id="PRO_5003553746" description="Cleaved adhesin domain-containing protein" evidence="1">
    <location>
        <begin position="28"/>
        <end position="604"/>
    </location>
</feature>